<evidence type="ECO:0008006" key="4">
    <source>
        <dbReference type="Google" id="ProtNLM"/>
    </source>
</evidence>
<name>A0A1L3J440_9FLAO</name>
<dbReference type="OrthoDB" id="983030at2"/>
<feature type="signal peptide" evidence="1">
    <location>
        <begin position="1"/>
        <end position="18"/>
    </location>
</feature>
<evidence type="ECO:0000313" key="3">
    <source>
        <dbReference type="Proteomes" id="UP000182510"/>
    </source>
</evidence>
<dbReference type="Proteomes" id="UP000182510">
    <property type="component" value="Chromosome"/>
</dbReference>
<keyword evidence="1" id="KW-0732">Signal</keyword>
<proteinExistence type="predicted"/>
<organism evidence="2 3">
    <name type="scientific">Christiangramia salexigens</name>
    <dbReference type="NCBI Taxonomy" id="1913577"/>
    <lineage>
        <taxon>Bacteria</taxon>
        <taxon>Pseudomonadati</taxon>
        <taxon>Bacteroidota</taxon>
        <taxon>Flavobacteriia</taxon>
        <taxon>Flavobacteriales</taxon>
        <taxon>Flavobacteriaceae</taxon>
        <taxon>Christiangramia</taxon>
    </lineage>
</organism>
<dbReference type="KEGG" id="grl:LPB144_05485"/>
<dbReference type="InterPro" id="IPR011990">
    <property type="entry name" value="TPR-like_helical_dom_sf"/>
</dbReference>
<dbReference type="AlphaFoldDB" id="A0A1L3J440"/>
<dbReference type="RefSeq" id="WP_072552548.1">
    <property type="nucleotide sequence ID" value="NZ_CP018153.1"/>
</dbReference>
<feature type="chain" id="PRO_5013176714" description="Tetratricopeptide repeat protein" evidence="1">
    <location>
        <begin position="19"/>
        <end position="336"/>
    </location>
</feature>
<dbReference type="EMBL" id="CP018153">
    <property type="protein sequence ID" value="APG59898.1"/>
    <property type="molecule type" value="Genomic_DNA"/>
</dbReference>
<protein>
    <recommendedName>
        <fullName evidence="4">Tetratricopeptide repeat protein</fullName>
    </recommendedName>
</protein>
<accession>A0A1L3J440</accession>
<evidence type="ECO:0000256" key="1">
    <source>
        <dbReference type="SAM" id="SignalP"/>
    </source>
</evidence>
<dbReference type="SUPFAM" id="SSF48452">
    <property type="entry name" value="TPR-like"/>
    <property type="match status" value="1"/>
</dbReference>
<gene>
    <name evidence="2" type="ORF">LPB144_05485</name>
</gene>
<evidence type="ECO:0000313" key="2">
    <source>
        <dbReference type="EMBL" id="APG59898.1"/>
    </source>
</evidence>
<sequence>MKKYLLLLSLLIPSLLISQEIDSEIQKLSNKIVPEFCGCLQEYDVLQFDDKFGNCFALNLQKYENEMSPFFSNDTTKAGQDQNDKFIKDLLMGMQAKLFSECPEYFQFVKNLKDNAIGKLRSTDTKARLDSLNSIADSEKDHRYRYMKASMLFANKDYEKAQNEIYNGLALKEDKESFKVLLAWIHEEQNNPAKAVKIYDELFQETGKIELMLFREFNESKLKGRKKSNRTCSQFRTGKFKMGGTDDRRLVFVERTEDVQIETCPEDDSVTKMEIEWIDDCNYVLKYIESSESYMDEYIGKELNVKILETTGNSMKFKATMEGVDYVMIDEMQKVE</sequence>
<dbReference type="STRING" id="1913577.LPB144_05485"/>
<keyword evidence="3" id="KW-1185">Reference proteome</keyword>
<reference evidence="2 3" key="1">
    <citation type="submission" date="2016-11" db="EMBL/GenBank/DDBJ databases">
        <title>Gramella sp. LPB0144 isolated from marine environment.</title>
        <authorList>
            <person name="Kim E."/>
            <person name="Yi H."/>
        </authorList>
    </citation>
    <scope>NUCLEOTIDE SEQUENCE [LARGE SCALE GENOMIC DNA]</scope>
    <source>
        <strain evidence="2 3">LPB0144</strain>
    </source>
</reference>
<dbReference type="Gene3D" id="1.25.40.10">
    <property type="entry name" value="Tetratricopeptide repeat domain"/>
    <property type="match status" value="1"/>
</dbReference>